<evidence type="ECO:0000256" key="1">
    <source>
        <dbReference type="SAM" id="Phobius"/>
    </source>
</evidence>
<proteinExistence type="predicted"/>
<reference evidence="3" key="1">
    <citation type="journal article" date="2014" name="Int. J. Syst. Evol. Microbiol.">
        <title>Complete genome sequence of Corynebacterium casei LMG S-19264T (=DSM 44701T), isolated from a smear-ripened cheese.</title>
        <authorList>
            <consortium name="US DOE Joint Genome Institute (JGI-PGF)"/>
            <person name="Walter F."/>
            <person name="Albersmeier A."/>
            <person name="Kalinowski J."/>
            <person name="Ruckert C."/>
        </authorList>
    </citation>
    <scope>NUCLEOTIDE SEQUENCE</scope>
    <source>
        <strain evidence="3">CGMCC 1.15448</strain>
    </source>
</reference>
<dbReference type="InterPro" id="IPR010559">
    <property type="entry name" value="Sig_transdc_His_kin_internal"/>
</dbReference>
<name>A0A8J2UDJ1_9BACT</name>
<accession>A0A8J2UDJ1</accession>
<keyword evidence="1" id="KW-0812">Transmembrane</keyword>
<feature type="transmembrane region" description="Helical" evidence="1">
    <location>
        <begin position="57"/>
        <end position="76"/>
    </location>
</feature>
<gene>
    <name evidence="3" type="ORF">GCM10011511_27490</name>
</gene>
<keyword evidence="3" id="KW-0418">Kinase</keyword>
<comment type="caution">
    <text evidence="3">The sequence shown here is derived from an EMBL/GenBank/DDBJ whole genome shotgun (WGS) entry which is preliminary data.</text>
</comment>
<dbReference type="PANTHER" id="PTHR34220:SF7">
    <property type="entry name" value="SENSOR HISTIDINE KINASE YPDA"/>
    <property type="match status" value="1"/>
</dbReference>
<dbReference type="Pfam" id="PF06580">
    <property type="entry name" value="His_kinase"/>
    <property type="match status" value="1"/>
</dbReference>
<protein>
    <submittedName>
        <fullName evidence="3">Histidine kinase</fullName>
    </submittedName>
</protein>
<evidence type="ECO:0000313" key="3">
    <source>
        <dbReference type="EMBL" id="GGB02696.1"/>
    </source>
</evidence>
<dbReference type="AlphaFoldDB" id="A0A8J2UDJ1"/>
<keyword evidence="1" id="KW-0472">Membrane</keyword>
<feature type="transmembrane region" description="Helical" evidence="1">
    <location>
        <begin position="88"/>
        <end position="107"/>
    </location>
</feature>
<feature type="transmembrane region" description="Helical" evidence="1">
    <location>
        <begin position="149"/>
        <end position="171"/>
    </location>
</feature>
<keyword evidence="1" id="KW-1133">Transmembrane helix</keyword>
<evidence type="ECO:0000313" key="4">
    <source>
        <dbReference type="Proteomes" id="UP000607559"/>
    </source>
</evidence>
<dbReference type="GO" id="GO:0000155">
    <property type="term" value="F:phosphorelay sensor kinase activity"/>
    <property type="evidence" value="ECO:0007669"/>
    <property type="project" value="InterPro"/>
</dbReference>
<dbReference type="Proteomes" id="UP000607559">
    <property type="component" value="Unassembled WGS sequence"/>
</dbReference>
<dbReference type="GO" id="GO:0016020">
    <property type="term" value="C:membrane"/>
    <property type="evidence" value="ECO:0007669"/>
    <property type="project" value="InterPro"/>
</dbReference>
<dbReference type="Gene3D" id="3.30.565.10">
    <property type="entry name" value="Histidine kinase-like ATPase, C-terminal domain"/>
    <property type="match status" value="1"/>
</dbReference>
<feature type="domain" description="Signal transduction histidine kinase internal region" evidence="2">
    <location>
        <begin position="191"/>
        <end position="267"/>
    </location>
</feature>
<reference evidence="3" key="2">
    <citation type="submission" date="2020-09" db="EMBL/GenBank/DDBJ databases">
        <authorList>
            <person name="Sun Q."/>
            <person name="Zhou Y."/>
        </authorList>
    </citation>
    <scope>NUCLEOTIDE SEQUENCE</scope>
    <source>
        <strain evidence="3">CGMCC 1.15448</strain>
    </source>
</reference>
<evidence type="ECO:0000259" key="2">
    <source>
        <dbReference type="Pfam" id="PF06580"/>
    </source>
</evidence>
<dbReference type="RefSeq" id="WP_229688906.1">
    <property type="nucleotide sequence ID" value="NZ_BMJC01000003.1"/>
</dbReference>
<dbReference type="InterPro" id="IPR036890">
    <property type="entry name" value="HATPase_C_sf"/>
</dbReference>
<dbReference type="EMBL" id="BMJC01000003">
    <property type="protein sequence ID" value="GGB02696.1"/>
    <property type="molecule type" value="Genomic_DNA"/>
</dbReference>
<dbReference type="PANTHER" id="PTHR34220">
    <property type="entry name" value="SENSOR HISTIDINE KINASE YPDA"/>
    <property type="match status" value="1"/>
</dbReference>
<organism evidence="3 4">
    <name type="scientific">Puia dinghuensis</name>
    <dbReference type="NCBI Taxonomy" id="1792502"/>
    <lineage>
        <taxon>Bacteria</taxon>
        <taxon>Pseudomonadati</taxon>
        <taxon>Bacteroidota</taxon>
        <taxon>Chitinophagia</taxon>
        <taxon>Chitinophagales</taxon>
        <taxon>Chitinophagaceae</taxon>
        <taxon>Puia</taxon>
    </lineage>
</organism>
<keyword evidence="4" id="KW-1185">Reference proteome</keyword>
<feature type="transmembrane region" description="Helical" evidence="1">
    <location>
        <begin position="20"/>
        <end position="37"/>
    </location>
</feature>
<dbReference type="InterPro" id="IPR050640">
    <property type="entry name" value="Bact_2-comp_sensor_kinase"/>
</dbReference>
<keyword evidence="3" id="KW-0808">Transferase</keyword>
<sequence>MQKLPFIFSNERKYRLARHLVFWVVALFGMGLVGMGVRPLFSIEVSHGSINEHLLQPILYLPGQLVIVYALLYFVIPRYILHSRYPAGFLWIIILSILAGFIAAASYDLLFPSFDRYVMHRTEPTVVMGGIKIKLPAPTYDPWLKQIPYSFFFGLQACLNVAGFAAAIKLMKHWYEKEYRNNILQKEKLDAELQSLKAQLHPHFLFNTLNNIYSITENTSPLASGMLLKLSALLRYILYDCDRPLVPLFQEFRLIEDYISLEKIRYTHLDLTAHLPVDSDHYTIAPLLLLPLVENCFKHGTSRVIEQPWIRIDAELKDDWLFVKLINGRPTGEGGDNFTEGIGLSNVRKRLQLLYPNKHELSIISEQDLFIVNFKVELQTSNPDGARSAQSNYAANG</sequence>